<comment type="similarity">
    <text evidence="1 5">Belongs to the peptidase S8 family.</text>
</comment>
<dbReference type="GO" id="GO:0006508">
    <property type="term" value="P:proteolysis"/>
    <property type="evidence" value="ECO:0007669"/>
    <property type="project" value="UniProtKB-KW"/>
</dbReference>
<feature type="domain" description="Peptidase S8/S53" evidence="7">
    <location>
        <begin position="327"/>
        <end position="449"/>
    </location>
</feature>
<dbReference type="GO" id="GO:0004252">
    <property type="term" value="F:serine-type endopeptidase activity"/>
    <property type="evidence" value="ECO:0007669"/>
    <property type="project" value="InterPro"/>
</dbReference>
<dbReference type="EMBL" id="FNVN01000004">
    <property type="protein sequence ID" value="SEG56867.1"/>
    <property type="molecule type" value="Genomic_DNA"/>
</dbReference>
<feature type="region of interest" description="Disordered" evidence="6">
    <location>
        <begin position="342"/>
        <end position="382"/>
    </location>
</feature>
<evidence type="ECO:0000256" key="2">
    <source>
        <dbReference type="ARBA" id="ARBA00022670"/>
    </source>
</evidence>
<dbReference type="InterPro" id="IPR050131">
    <property type="entry name" value="Peptidase_S8_subtilisin-like"/>
</dbReference>
<dbReference type="EMBL" id="CP031312">
    <property type="protein sequence ID" value="QCC49187.1"/>
    <property type="molecule type" value="Genomic_DNA"/>
</dbReference>
<dbReference type="PANTHER" id="PTHR43806:SF11">
    <property type="entry name" value="CEREVISIN-RELATED"/>
    <property type="match status" value="1"/>
</dbReference>
<feature type="region of interest" description="Disordered" evidence="6">
    <location>
        <begin position="33"/>
        <end position="55"/>
    </location>
</feature>
<evidence type="ECO:0000256" key="3">
    <source>
        <dbReference type="ARBA" id="ARBA00022801"/>
    </source>
</evidence>
<evidence type="ECO:0000256" key="6">
    <source>
        <dbReference type="SAM" id="MobiDB-lite"/>
    </source>
</evidence>
<protein>
    <submittedName>
        <fullName evidence="9">Subtilase family protein</fullName>
    </submittedName>
</protein>
<dbReference type="Proteomes" id="UP000236740">
    <property type="component" value="Unassembled WGS sequence"/>
</dbReference>
<keyword evidence="3" id="KW-0378">Hydrolase</keyword>
<evidence type="ECO:0000313" key="9">
    <source>
        <dbReference type="EMBL" id="SEG56867.1"/>
    </source>
</evidence>
<keyword evidence="8" id="KW-0614">Plasmid</keyword>
<dbReference type="Proteomes" id="UP000296733">
    <property type="component" value="Plasmid unnamed1"/>
</dbReference>
<dbReference type="KEGG" id="hlm:DV707_15655"/>
<reference evidence="9 10" key="1">
    <citation type="submission" date="2016-10" db="EMBL/GenBank/DDBJ databases">
        <authorList>
            <person name="de Groot N.N."/>
        </authorList>
    </citation>
    <scope>NUCLEOTIDE SEQUENCE [LARGE SCALE GENOMIC DNA]</scope>
    <source>
        <strain evidence="9 10">CGMCC 1.10331</strain>
    </source>
</reference>
<dbReference type="InterPro" id="IPR006311">
    <property type="entry name" value="TAT_signal"/>
</dbReference>
<accession>A0A1H6B9I1</accession>
<evidence type="ECO:0000313" key="8">
    <source>
        <dbReference type="EMBL" id="QCC49187.1"/>
    </source>
</evidence>
<dbReference type="AlphaFoldDB" id="A0A1H6B9I1"/>
<dbReference type="InterPro" id="IPR036852">
    <property type="entry name" value="Peptidase_S8/S53_dom_sf"/>
</dbReference>
<dbReference type="SUPFAM" id="SSF52743">
    <property type="entry name" value="Subtilisin-like"/>
    <property type="match status" value="1"/>
</dbReference>
<sequence>MRSDRSDGAGFRVSRRRAVAIGGAAAASVLAGGVPIPGGIGRRADSAPREGDPESIDRIHDAGITGDGVGVAVLDPTGFDPTHADLTGTVEEIRQFGPERAIVDGTSHGTAAAASVTRLAPSVSLSLASFRRTDEFLEAIDWARRRSADVILTPVAAHGTVATPRSDVFRAARRAVEAGCTFVAPTGNAALGHWQGPYGTLSPGGSGGHRRLRIRGRSGSDDDTVAGRFVAWLVVGPTIEIDLTLALLRSVDDGERWNLVSLSQPTASRIGQRLTADLADGEYALVVRPASPTEGPTNGGAGREVEPTGRVEVTTPTHTLSSPRPLGSIAVPASVPGVVGVGGISAPGGTDEGPRADASDGPTTGEVSPHSGRGPTASGAVGVDVVAPPVPWVGAGDPGTSAAASRTAGAAALVLDAASGLAPRDVAGILRASAGDTGRRGRDLAAGSGRLDVVAAVQRARAR</sequence>
<evidence type="ECO:0000313" key="10">
    <source>
        <dbReference type="Proteomes" id="UP000236740"/>
    </source>
</evidence>
<dbReference type="OrthoDB" id="341609at2157"/>
<organism evidence="9 10">
    <name type="scientific">Halobellus limi</name>
    <dbReference type="NCBI Taxonomy" id="699433"/>
    <lineage>
        <taxon>Archaea</taxon>
        <taxon>Methanobacteriati</taxon>
        <taxon>Methanobacteriota</taxon>
        <taxon>Stenosarchaea group</taxon>
        <taxon>Halobacteria</taxon>
        <taxon>Halobacteriales</taxon>
        <taxon>Haloferacaceae</taxon>
        <taxon>Halobellus</taxon>
    </lineage>
</organism>
<dbReference type="InterPro" id="IPR000209">
    <property type="entry name" value="Peptidase_S8/S53_dom"/>
</dbReference>
<evidence type="ECO:0000313" key="11">
    <source>
        <dbReference type="Proteomes" id="UP000296733"/>
    </source>
</evidence>
<evidence type="ECO:0000256" key="1">
    <source>
        <dbReference type="ARBA" id="ARBA00011073"/>
    </source>
</evidence>
<feature type="region of interest" description="Disordered" evidence="6">
    <location>
        <begin position="289"/>
        <end position="327"/>
    </location>
</feature>
<dbReference type="PANTHER" id="PTHR43806">
    <property type="entry name" value="PEPTIDASE S8"/>
    <property type="match status" value="1"/>
</dbReference>
<proteinExistence type="inferred from homology"/>
<evidence type="ECO:0000256" key="4">
    <source>
        <dbReference type="ARBA" id="ARBA00022825"/>
    </source>
</evidence>
<comment type="caution">
    <text evidence="5">Lacks conserved residue(s) required for the propagation of feature annotation.</text>
</comment>
<dbReference type="Pfam" id="PF00082">
    <property type="entry name" value="Peptidase_S8"/>
    <property type="match status" value="1"/>
</dbReference>
<evidence type="ECO:0000256" key="5">
    <source>
        <dbReference type="PROSITE-ProRule" id="PRU01240"/>
    </source>
</evidence>
<dbReference type="Gene3D" id="3.40.50.200">
    <property type="entry name" value="Peptidase S8/S53 domain"/>
    <property type="match status" value="2"/>
</dbReference>
<gene>
    <name evidence="8" type="ORF">DV707_15655</name>
    <name evidence="9" type="ORF">SAMN04488133_2657</name>
</gene>
<evidence type="ECO:0000259" key="7">
    <source>
        <dbReference type="Pfam" id="PF00082"/>
    </source>
</evidence>
<keyword evidence="10" id="KW-1185">Reference proteome</keyword>
<name>A0A1H6B9I1_9EURY</name>
<keyword evidence="4" id="KW-0720">Serine protease</keyword>
<feature type="compositionally biased region" description="Basic and acidic residues" evidence="6">
    <location>
        <begin position="42"/>
        <end position="55"/>
    </location>
</feature>
<dbReference type="PROSITE" id="PS51892">
    <property type="entry name" value="SUBTILASE"/>
    <property type="match status" value="1"/>
</dbReference>
<dbReference type="PROSITE" id="PS51318">
    <property type="entry name" value="TAT"/>
    <property type="match status" value="1"/>
</dbReference>
<geneLocation type="plasmid" evidence="8">
    <name>unnamed1</name>
</geneLocation>
<dbReference type="GeneID" id="39859555"/>
<dbReference type="RefSeq" id="WP_103992350.1">
    <property type="nucleotide sequence ID" value="NZ_CP031312.1"/>
</dbReference>
<keyword evidence="2" id="KW-0645">Protease</keyword>
<reference evidence="8 11" key="2">
    <citation type="journal article" date="2019" name="Nat. Commun.">
        <title>A new type of DNA phosphorothioation-based antiviral system in archaea.</title>
        <authorList>
            <person name="Xiong L."/>
            <person name="Liu S."/>
            <person name="Chen S."/>
            <person name="Xiao Y."/>
            <person name="Zhu B."/>
            <person name="Gao Y."/>
            <person name="Zhang Y."/>
            <person name="Chen B."/>
            <person name="Luo J."/>
            <person name="Deng Z."/>
            <person name="Chen X."/>
            <person name="Wang L."/>
            <person name="Chen S."/>
        </authorList>
    </citation>
    <scope>NUCLEOTIDE SEQUENCE [LARGE SCALE GENOMIC DNA]</scope>
    <source>
        <strain evidence="8 11">CGMCC 1.10331</strain>
        <plasmid evidence="8 11">unnamed1</plasmid>
    </source>
</reference>